<dbReference type="InterPro" id="IPR043019">
    <property type="entry name" value="GrlR_sf"/>
</dbReference>
<name>A0ABT1LK28_9HYPH</name>
<reference evidence="1 2" key="1">
    <citation type="submission" date="2022-07" db="EMBL/GenBank/DDBJ databases">
        <authorList>
            <person name="Li W.-J."/>
            <person name="Deng Q.-Q."/>
        </authorList>
    </citation>
    <scope>NUCLEOTIDE SEQUENCE [LARGE SCALE GENOMIC DNA]</scope>
    <source>
        <strain evidence="1 2">SYSU M60028</strain>
    </source>
</reference>
<evidence type="ECO:0000313" key="1">
    <source>
        <dbReference type="EMBL" id="MCP8941090.1"/>
    </source>
</evidence>
<dbReference type="RefSeq" id="WP_254746553.1">
    <property type="nucleotide sequence ID" value="NZ_JANCLU010000036.1"/>
</dbReference>
<dbReference type="EMBL" id="JANCLU010000036">
    <property type="protein sequence ID" value="MCP8941090.1"/>
    <property type="molecule type" value="Genomic_DNA"/>
</dbReference>
<organism evidence="1 2">
    <name type="scientific">Alsobacter ponti</name>
    <dbReference type="NCBI Taxonomy" id="2962936"/>
    <lineage>
        <taxon>Bacteria</taxon>
        <taxon>Pseudomonadati</taxon>
        <taxon>Pseudomonadota</taxon>
        <taxon>Alphaproteobacteria</taxon>
        <taxon>Hyphomicrobiales</taxon>
        <taxon>Alsobacteraceae</taxon>
        <taxon>Alsobacter</taxon>
    </lineage>
</organism>
<gene>
    <name evidence="1" type="ORF">NK718_21425</name>
</gene>
<keyword evidence="2" id="KW-1185">Reference proteome</keyword>
<proteinExistence type="predicted"/>
<protein>
    <recommendedName>
        <fullName evidence="3">Type III secretion system (T3SS) negative regulator GrlR</fullName>
    </recommendedName>
</protein>
<evidence type="ECO:0008006" key="3">
    <source>
        <dbReference type="Google" id="ProtNLM"/>
    </source>
</evidence>
<dbReference type="Gene3D" id="2.40.128.380">
    <property type="entry name" value="T3SS negative regulator GrlR"/>
    <property type="match status" value="1"/>
</dbReference>
<evidence type="ECO:0000313" key="2">
    <source>
        <dbReference type="Proteomes" id="UP001205890"/>
    </source>
</evidence>
<dbReference type="Proteomes" id="UP001205890">
    <property type="component" value="Unassembled WGS sequence"/>
</dbReference>
<comment type="caution">
    <text evidence="1">The sequence shown here is derived from an EMBL/GenBank/DDBJ whole genome shotgun (WGS) entry which is preliminary data.</text>
</comment>
<accession>A0ABT1LK28</accession>
<sequence>MRDGLYRVEYIGRTAEGYGIAHLAGGRIWGGDSVAYFTGTYRREGNNLIVRVKSDFHSEIEGVESVLGRIKNTIKFEGVCTDTEAEIEGRSDQASGIPLKVKIVWLAE</sequence>